<reference evidence="2 3" key="1">
    <citation type="submission" date="2014-03" db="EMBL/GenBank/DDBJ databases">
        <title>Whole genome sequence of Novosphingobium resinovorum KF1.</title>
        <authorList>
            <person name="Gan H.M."/>
            <person name="Gan H.Y."/>
            <person name="Chew T.H."/>
            <person name="Savka M.A."/>
        </authorList>
    </citation>
    <scope>NUCLEOTIDE SEQUENCE [LARGE SCALE GENOMIC DNA]</scope>
    <source>
        <strain evidence="2 3">KF1</strain>
    </source>
</reference>
<comment type="caution">
    <text evidence="2">The sequence shown here is derived from an EMBL/GenBank/DDBJ whole genome shotgun (WGS) entry which is preliminary data.</text>
</comment>
<dbReference type="RefSeq" id="WP_004212880.1">
    <property type="nucleotide sequence ID" value="NZ_JFYZ01000014.1"/>
</dbReference>
<dbReference type="AlphaFoldDB" id="A0A031JVZ6"/>
<organism evidence="2 3">
    <name type="scientific">Novosphingobium resinovorum</name>
    <dbReference type="NCBI Taxonomy" id="158500"/>
    <lineage>
        <taxon>Bacteria</taxon>
        <taxon>Pseudomonadati</taxon>
        <taxon>Pseudomonadota</taxon>
        <taxon>Alphaproteobacteria</taxon>
        <taxon>Sphingomonadales</taxon>
        <taxon>Sphingomonadaceae</taxon>
        <taxon>Novosphingobium</taxon>
    </lineage>
</organism>
<feature type="compositionally biased region" description="Polar residues" evidence="1">
    <location>
        <begin position="31"/>
        <end position="41"/>
    </location>
</feature>
<gene>
    <name evidence="2" type="ORF">BV97_03022</name>
</gene>
<dbReference type="PROSITE" id="PS51257">
    <property type="entry name" value="PROKAR_LIPOPROTEIN"/>
    <property type="match status" value="1"/>
</dbReference>
<evidence type="ECO:0000313" key="2">
    <source>
        <dbReference type="EMBL" id="EZP80968.1"/>
    </source>
</evidence>
<protein>
    <submittedName>
        <fullName evidence="2">Putative lipoprotein</fullName>
    </submittedName>
</protein>
<proteinExistence type="predicted"/>
<dbReference type="Proteomes" id="UP000024329">
    <property type="component" value="Unassembled WGS sequence"/>
</dbReference>
<dbReference type="PATRIC" id="fig|158500.4.peg.3093"/>
<dbReference type="eggNOG" id="ENOG5030BS7">
    <property type="taxonomic scope" value="Bacteria"/>
</dbReference>
<keyword evidence="2" id="KW-0449">Lipoprotein</keyword>
<accession>A0A031JVZ6</accession>
<sequence length="125" mass="13588">MMMHCKRVLPAVILVVGLAACSERKPPAPPTEQQIHSSDSAVATGEMGRHRYRCSDGEPLFVDYKDNGLQIDLRRSNGGPPMMLTAPAQGLQYVGETATATFKGSQLTIVEGDGRTRICEREGTR</sequence>
<dbReference type="GeneID" id="78486538"/>
<name>A0A031JVZ6_9SPHN</name>
<dbReference type="EMBL" id="JFYZ01000014">
    <property type="protein sequence ID" value="EZP80968.1"/>
    <property type="molecule type" value="Genomic_DNA"/>
</dbReference>
<feature type="region of interest" description="Disordered" evidence="1">
    <location>
        <begin position="24"/>
        <end position="46"/>
    </location>
</feature>
<evidence type="ECO:0000256" key="1">
    <source>
        <dbReference type="SAM" id="MobiDB-lite"/>
    </source>
</evidence>
<evidence type="ECO:0000313" key="3">
    <source>
        <dbReference type="Proteomes" id="UP000024329"/>
    </source>
</evidence>